<protein>
    <recommendedName>
        <fullName evidence="3">Transcriptional regulator</fullName>
    </recommendedName>
</protein>
<keyword evidence="2" id="KW-1185">Reference proteome</keyword>
<proteinExistence type="predicted"/>
<name>A0ABQ2H4I6_9PSED</name>
<dbReference type="EMBL" id="BMNW01000029">
    <property type="protein sequence ID" value="GGM31972.1"/>
    <property type="molecule type" value="Genomic_DNA"/>
</dbReference>
<organism evidence="1 2">
    <name type="scientific">Pseudomonas asuensis</name>
    <dbReference type="NCBI Taxonomy" id="1825787"/>
    <lineage>
        <taxon>Bacteria</taxon>
        <taxon>Pseudomonadati</taxon>
        <taxon>Pseudomonadota</taxon>
        <taxon>Gammaproteobacteria</taxon>
        <taxon>Pseudomonadales</taxon>
        <taxon>Pseudomonadaceae</taxon>
        <taxon>Pseudomonas</taxon>
    </lineage>
</organism>
<evidence type="ECO:0008006" key="3">
    <source>
        <dbReference type="Google" id="ProtNLM"/>
    </source>
</evidence>
<reference evidence="2" key="1">
    <citation type="journal article" date="2019" name="Int. J. Syst. Evol. Microbiol.">
        <title>The Global Catalogue of Microorganisms (GCM) 10K type strain sequencing project: providing services to taxonomists for standard genome sequencing and annotation.</title>
        <authorList>
            <consortium name="The Broad Institute Genomics Platform"/>
            <consortium name="The Broad Institute Genome Sequencing Center for Infectious Disease"/>
            <person name="Wu L."/>
            <person name="Ma J."/>
        </authorList>
    </citation>
    <scope>NUCLEOTIDE SEQUENCE [LARGE SCALE GENOMIC DNA]</scope>
    <source>
        <strain evidence="2">JCM 13501</strain>
    </source>
</reference>
<comment type="caution">
    <text evidence="1">The sequence shown here is derived from an EMBL/GenBank/DDBJ whole genome shotgun (WGS) entry which is preliminary data.</text>
</comment>
<accession>A0ABQ2H4I6</accession>
<gene>
    <name evidence="1" type="ORF">GCM10009425_48150</name>
</gene>
<dbReference type="RefSeq" id="WP_188868667.1">
    <property type="nucleotide sequence ID" value="NZ_BMNW01000029.1"/>
</dbReference>
<dbReference type="Proteomes" id="UP000616499">
    <property type="component" value="Unassembled WGS sequence"/>
</dbReference>
<evidence type="ECO:0000313" key="1">
    <source>
        <dbReference type="EMBL" id="GGM31972.1"/>
    </source>
</evidence>
<evidence type="ECO:0000313" key="2">
    <source>
        <dbReference type="Proteomes" id="UP000616499"/>
    </source>
</evidence>
<sequence length="45" mass="5177">MDKELFDDLVKSMEQMNEIVAGEREPSRIFEVEKDPTHVISALQA</sequence>